<dbReference type="PROSITE" id="PS50143">
    <property type="entry name" value="BIR_REPEAT_2"/>
    <property type="match status" value="1"/>
</dbReference>
<dbReference type="InterPro" id="IPR013083">
    <property type="entry name" value="Znf_RING/FYVE/PHD"/>
</dbReference>
<dbReference type="OrthoDB" id="297881at2759"/>
<dbReference type="Gene3D" id="3.30.40.10">
    <property type="entry name" value="Zinc/RING finger domain, C3HC4 (zinc finger)"/>
    <property type="match status" value="1"/>
</dbReference>
<dbReference type="GO" id="GO:0008270">
    <property type="term" value="F:zinc ion binding"/>
    <property type="evidence" value="ECO:0007669"/>
    <property type="project" value="UniProtKB-KW"/>
</dbReference>
<dbReference type="InterPro" id="IPR050784">
    <property type="entry name" value="IAP"/>
</dbReference>
<dbReference type="PANTHER" id="PTHR10044:SF139">
    <property type="entry name" value="DEATH-ASSOCIATED INHIBITOR OF APOPTOSIS 2"/>
    <property type="match status" value="1"/>
</dbReference>
<name>A0A7J7K8R3_BUGNE</name>
<proteinExistence type="inferred from homology"/>
<keyword evidence="4" id="KW-0862">Zinc</keyword>
<comment type="caution">
    <text evidence="7">The sequence shown here is derived from an EMBL/GenBank/DDBJ whole genome shotgun (WGS) entry which is preliminary data.</text>
</comment>
<dbReference type="EMBL" id="VXIV02001028">
    <property type="protein sequence ID" value="KAF6034647.1"/>
    <property type="molecule type" value="Genomic_DNA"/>
</dbReference>
<keyword evidence="8" id="KW-1185">Reference proteome</keyword>
<reference evidence="7" key="1">
    <citation type="submission" date="2020-06" db="EMBL/GenBank/DDBJ databases">
        <title>Draft genome of Bugula neritina, a colonial animal packing powerful symbionts and potential medicines.</title>
        <authorList>
            <person name="Rayko M."/>
        </authorList>
    </citation>
    <scope>NUCLEOTIDE SEQUENCE [LARGE SCALE GENOMIC DNA]</scope>
    <source>
        <strain evidence="7">Kwan_BN1</strain>
    </source>
</reference>
<evidence type="ECO:0000313" key="7">
    <source>
        <dbReference type="EMBL" id="KAF6034647.1"/>
    </source>
</evidence>
<evidence type="ECO:0000256" key="2">
    <source>
        <dbReference type="ARBA" id="ARBA00022723"/>
    </source>
</evidence>
<dbReference type="AlphaFoldDB" id="A0A7J7K8R3"/>
<dbReference type="SMART" id="SM00238">
    <property type="entry name" value="BIR"/>
    <property type="match status" value="1"/>
</dbReference>
<evidence type="ECO:0000256" key="5">
    <source>
        <dbReference type="PROSITE-ProRule" id="PRU00175"/>
    </source>
</evidence>
<keyword evidence="2" id="KW-0479">Metal-binding</keyword>
<dbReference type="Proteomes" id="UP000593567">
    <property type="component" value="Unassembled WGS sequence"/>
</dbReference>
<evidence type="ECO:0000256" key="3">
    <source>
        <dbReference type="ARBA" id="ARBA00022771"/>
    </source>
</evidence>
<dbReference type="InterPro" id="IPR001370">
    <property type="entry name" value="BIR_rpt"/>
</dbReference>
<dbReference type="InterPro" id="IPR001841">
    <property type="entry name" value="Znf_RING"/>
</dbReference>
<feature type="domain" description="RING-type" evidence="6">
    <location>
        <begin position="342"/>
        <end position="377"/>
    </location>
</feature>
<dbReference type="Gene3D" id="1.10.1170.10">
    <property type="entry name" value="Inhibitor Of Apoptosis Protein (2mihbC-IAP-1), Chain A"/>
    <property type="match status" value="1"/>
</dbReference>
<dbReference type="PROSITE" id="PS01282">
    <property type="entry name" value="BIR_REPEAT_1"/>
    <property type="match status" value="1"/>
</dbReference>
<dbReference type="CDD" id="cd00022">
    <property type="entry name" value="BIR"/>
    <property type="match status" value="1"/>
</dbReference>
<evidence type="ECO:0000259" key="6">
    <source>
        <dbReference type="PROSITE" id="PS50089"/>
    </source>
</evidence>
<evidence type="ECO:0000256" key="1">
    <source>
        <dbReference type="ARBA" id="ARBA00006672"/>
    </source>
</evidence>
<dbReference type="Gene3D" id="1.10.8.10">
    <property type="entry name" value="DNA helicase RuvA subunit, C-terminal domain"/>
    <property type="match status" value="1"/>
</dbReference>
<protein>
    <submittedName>
        <fullName evidence="7">BIRC3</fullName>
    </submittedName>
</protein>
<organism evidence="7 8">
    <name type="scientific">Bugula neritina</name>
    <name type="common">Brown bryozoan</name>
    <name type="synonym">Sertularia neritina</name>
    <dbReference type="NCBI Taxonomy" id="10212"/>
    <lineage>
        <taxon>Eukaryota</taxon>
        <taxon>Metazoa</taxon>
        <taxon>Spiralia</taxon>
        <taxon>Lophotrochozoa</taxon>
        <taxon>Bryozoa</taxon>
        <taxon>Gymnolaemata</taxon>
        <taxon>Cheilostomatida</taxon>
        <taxon>Flustrina</taxon>
        <taxon>Buguloidea</taxon>
        <taxon>Bugulidae</taxon>
        <taxon>Bugula</taxon>
    </lineage>
</organism>
<dbReference type="GO" id="GO:0005634">
    <property type="term" value="C:nucleus"/>
    <property type="evidence" value="ECO:0007669"/>
    <property type="project" value="TreeGrafter"/>
</dbReference>
<evidence type="ECO:0000313" key="8">
    <source>
        <dbReference type="Proteomes" id="UP000593567"/>
    </source>
</evidence>
<dbReference type="Pfam" id="PF13920">
    <property type="entry name" value="zf-C3HC4_3"/>
    <property type="match status" value="1"/>
</dbReference>
<sequence length="390" mass="44519">MLREREDGDAVVCQFCSFSHPLIHESSLNVHEVLCQHDQRRCIPEGNIPDVLNPYLWDNLHTVPSTDANSEDNERQMADPKRRMATFLTWPRENTVSSEHLCAAGFYYTGTDDRVQCFSCGVQSSHWAPSEDPWVRHARSTRCCRHIEAKQGADYYRRVMNEFGPYTEKAAVIRNMTVTNRILRPRMDSLPVQRALDMNIPNKDVTRVVTRRLQNRETDFNNAADIVREVSALNEVVRTDPQVPPVLPTICKSLRNKETTSDMMKAKFNWSCPDLQDCLKVVLGEEHWGEVIEKHTREGPGDLVDLPYLLKLVVSLLKEPNTAEEISVEQLTGRELINRLTCKICLAHKIEVTFQPCGHFVCCSACAAAMTICPLCRQRITGSIKCRICY</sequence>
<evidence type="ECO:0000256" key="4">
    <source>
        <dbReference type="ARBA" id="ARBA00022833"/>
    </source>
</evidence>
<dbReference type="PANTHER" id="PTHR10044">
    <property type="entry name" value="INHIBITOR OF APOPTOSIS"/>
    <property type="match status" value="1"/>
</dbReference>
<dbReference type="Pfam" id="PF00653">
    <property type="entry name" value="BIR"/>
    <property type="match status" value="1"/>
</dbReference>
<gene>
    <name evidence="7" type="ORF">EB796_007031</name>
</gene>
<dbReference type="PROSITE" id="PS50089">
    <property type="entry name" value="ZF_RING_2"/>
    <property type="match status" value="1"/>
</dbReference>
<dbReference type="SUPFAM" id="SSF57924">
    <property type="entry name" value="Inhibitor of apoptosis (IAP) repeat"/>
    <property type="match status" value="1"/>
</dbReference>
<dbReference type="FunFam" id="1.10.1170.10:FF:000002">
    <property type="entry name" value="Baculoviral IAP repeat containing 7"/>
    <property type="match status" value="1"/>
</dbReference>
<dbReference type="GO" id="GO:0005737">
    <property type="term" value="C:cytoplasm"/>
    <property type="evidence" value="ECO:0007669"/>
    <property type="project" value="TreeGrafter"/>
</dbReference>
<comment type="similarity">
    <text evidence="1">Belongs to the IAP family.</text>
</comment>
<accession>A0A7J7K8R3</accession>
<keyword evidence="3 5" id="KW-0863">Zinc-finger</keyword>